<dbReference type="InterPro" id="IPR005050">
    <property type="entry name" value="Enod93"/>
</dbReference>
<name>A0A8J5RQA9_ZIZPA</name>
<proteinExistence type="predicted"/>
<keyword evidence="4" id="KW-1185">Reference proteome</keyword>
<feature type="region of interest" description="Disordered" evidence="1">
    <location>
        <begin position="43"/>
        <end position="113"/>
    </location>
</feature>
<dbReference type="Pfam" id="PF03386">
    <property type="entry name" value="ENOD93"/>
    <property type="match status" value="1"/>
</dbReference>
<accession>A0A8J5RQA9</accession>
<reference evidence="3" key="1">
    <citation type="journal article" date="2021" name="bioRxiv">
        <title>Whole Genome Assembly and Annotation of Northern Wild Rice, Zizania palustris L., Supports a Whole Genome Duplication in the Zizania Genus.</title>
        <authorList>
            <person name="Haas M."/>
            <person name="Kono T."/>
            <person name="Macchietto M."/>
            <person name="Millas R."/>
            <person name="McGilp L."/>
            <person name="Shao M."/>
            <person name="Duquette J."/>
            <person name="Hirsch C.N."/>
            <person name="Kimball J."/>
        </authorList>
    </citation>
    <scope>NUCLEOTIDE SEQUENCE</scope>
    <source>
        <tissue evidence="3">Fresh leaf tissue</tissue>
    </source>
</reference>
<comment type="caution">
    <text evidence="3">The sequence shown here is derived from an EMBL/GenBank/DDBJ whole genome shotgun (WGS) entry which is preliminary data.</text>
</comment>
<dbReference type="AlphaFoldDB" id="A0A8J5RQA9"/>
<feature type="compositionally biased region" description="Basic residues" evidence="1">
    <location>
        <begin position="56"/>
        <end position="71"/>
    </location>
</feature>
<dbReference type="PANTHER" id="PTHR33605">
    <property type="entry name" value="EARLY NODULIN-93"/>
    <property type="match status" value="1"/>
</dbReference>
<sequence length="277" mass="28830">MAARNFLVRSPKEEESSAAVRGNAVPSEAFAFSIPGRSVPFLSPHCVFSSSNSDGRRHRPRRTGRSSRSHASRAQSNAPLRSTAPQTSKPANPSTNSSPFLMGNMASTLPKTTGAPMASGGGYGVGGRLMKPTGLASAAVAQPMGQKKDPFGTIDPFAAKPHSINVAKKSSSVNQDQSFGAFQGANLGGDAGFSGFQSTDAGGYYPGIEERYDSGTVVAVPTLVGCRVLPWAKANLNYTAQALIISAACIAGFFITADKVILRNARENTIGKMGKST</sequence>
<reference evidence="3" key="2">
    <citation type="submission" date="2021-02" db="EMBL/GenBank/DDBJ databases">
        <authorList>
            <person name="Kimball J.A."/>
            <person name="Haas M.W."/>
            <person name="Macchietto M."/>
            <person name="Kono T."/>
            <person name="Duquette J."/>
            <person name="Shao M."/>
        </authorList>
    </citation>
    <scope>NUCLEOTIDE SEQUENCE</scope>
    <source>
        <tissue evidence="3">Fresh leaf tissue</tissue>
    </source>
</reference>
<keyword evidence="2" id="KW-1133">Transmembrane helix</keyword>
<organism evidence="3 4">
    <name type="scientific">Zizania palustris</name>
    <name type="common">Northern wild rice</name>
    <dbReference type="NCBI Taxonomy" id="103762"/>
    <lineage>
        <taxon>Eukaryota</taxon>
        <taxon>Viridiplantae</taxon>
        <taxon>Streptophyta</taxon>
        <taxon>Embryophyta</taxon>
        <taxon>Tracheophyta</taxon>
        <taxon>Spermatophyta</taxon>
        <taxon>Magnoliopsida</taxon>
        <taxon>Liliopsida</taxon>
        <taxon>Poales</taxon>
        <taxon>Poaceae</taxon>
        <taxon>BOP clade</taxon>
        <taxon>Oryzoideae</taxon>
        <taxon>Oryzeae</taxon>
        <taxon>Zizaniinae</taxon>
        <taxon>Zizania</taxon>
    </lineage>
</organism>
<evidence type="ECO:0000313" key="3">
    <source>
        <dbReference type="EMBL" id="KAG8058511.1"/>
    </source>
</evidence>
<feature type="compositionally biased region" description="Polar residues" evidence="1">
    <location>
        <begin position="79"/>
        <end position="111"/>
    </location>
</feature>
<gene>
    <name evidence="3" type="ORF">GUJ93_ZPchr0002g23639</name>
</gene>
<dbReference type="PANTHER" id="PTHR33605:SF3">
    <property type="entry name" value="EARLY NODULIN-LIKE PROTEIN"/>
    <property type="match status" value="1"/>
</dbReference>
<protein>
    <submittedName>
        <fullName evidence="3">Uncharacterized protein</fullName>
    </submittedName>
</protein>
<evidence type="ECO:0000256" key="1">
    <source>
        <dbReference type="SAM" id="MobiDB-lite"/>
    </source>
</evidence>
<keyword evidence="2" id="KW-0472">Membrane</keyword>
<evidence type="ECO:0000256" key="2">
    <source>
        <dbReference type="SAM" id="Phobius"/>
    </source>
</evidence>
<keyword evidence="2" id="KW-0812">Transmembrane</keyword>
<dbReference type="EMBL" id="JAAALK010000287">
    <property type="protein sequence ID" value="KAG8058511.1"/>
    <property type="molecule type" value="Genomic_DNA"/>
</dbReference>
<feature type="region of interest" description="Disordered" evidence="1">
    <location>
        <begin position="1"/>
        <end position="24"/>
    </location>
</feature>
<evidence type="ECO:0000313" key="4">
    <source>
        <dbReference type="Proteomes" id="UP000729402"/>
    </source>
</evidence>
<feature type="transmembrane region" description="Helical" evidence="2">
    <location>
        <begin position="238"/>
        <end position="257"/>
    </location>
</feature>
<dbReference type="OrthoDB" id="634154at2759"/>
<dbReference type="Proteomes" id="UP000729402">
    <property type="component" value="Unassembled WGS sequence"/>
</dbReference>